<feature type="transmembrane region" description="Helical" evidence="1">
    <location>
        <begin position="25"/>
        <end position="52"/>
    </location>
</feature>
<keyword evidence="1" id="KW-0472">Membrane</keyword>
<evidence type="ECO:0000256" key="1">
    <source>
        <dbReference type="SAM" id="Phobius"/>
    </source>
</evidence>
<dbReference type="GeneID" id="8859264"/>
<proteinExistence type="predicted"/>
<protein>
    <submittedName>
        <fullName evidence="2">Predicted protein</fullName>
    </submittedName>
</protein>
<dbReference type="OMA" id="YPMTIDL"/>
<dbReference type="OrthoDB" id="10257052at2759"/>
<dbReference type="AlphaFoldDB" id="D2VQC9"/>
<dbReference type="EMBL" id="GG738889">
    <property type="protein sequence ID" value="EFC40851.1"/>
    <property type="molecule type" value="Genomic_DNA"/>
</dbReference>
<organism evidence="3">
    <name type="scientific">Naegleria gruberi</name>
    <name type="common">Amoeba</name>
    <dbReference type="NCBI Taxonomy" id="5762"/>
    <lineage>
        <taxon>Eukaryota</taxon>
        <taxon>Discoba</taxon>
        <taxon>Heterolobosea</taxon>
        <taxon>Tetramitia</taxon>
        <taxon>Eutetramitia</taxon>
        <taxon>Vahlkampfiidae</taxon>
        <taxon>Naegleria</taxon>
    </lineage>
</organism>
<sequence length="215" mass="24317">MCQFIFEDDDKESRSDYEFSRERKILGSICSVGFCSVYIILFAVILGVNISWSTPPTLNCSISSELTTSLSTQISQINLKRNIFNHYIDISIDNNLFAKLKSRSVLGYPMTIDLTSNKDSSLGDSYALDEVGTSGHNLTIRNCNGTFIGNIKQQYDSVWSDFIINNFNSRPIMKITEKRQISPKEFYIYDYDNSKTLIGTISQNPAAWGDGMFLI</sequence>
<dbReference type="InParanoid" id="D2VQC9"/>
<evidence type="ECO:0000313" key="2">
    <source>
        <dbReference type="EMBL" id="EFC40851.1"/>
    </source>
</evidence>
<name>D2VQC9_NAEGR</name>
<dbReference type="VEuPathDB" id="AmoebaDB:NAEGRDRAFT_71181"/>
<gene>
    <name evidence="2" type="ORF">NAEGRDRAFT_71181</name>
</gene>
<dbReference type="Proteomes" id="UP000006671">
    <property type="component" value="Unassembled WGS sequence"/>
</dbReference>
<keyword evidence="3" id="KW-1185">Reference proteome</keyword>
<keyword evidence="1" id="KW-1133">Transmembrane helix</keyword>
<accession>D2VQC9</accession>
<reference evidence="2 3" key="1">
    <citation type="journal article" date="2010" name="Cell">
        <title>The genome of Naegleria gruberi illuminates early eukaryotic versatility.</title>
        <authorList>
            <person name="Fritz-Laylin L.K."/>
            <person name="Prochnik S.E."/>
            <person name="Ginger M.L."/>
            <person name="Dacks J.B."/>
            <person name="Carpenter M.L."/>
            <person name="Field M.C."/>
            <person name="Kuo A."/>
            <person name="Paredez A."/>
            <person name="Chapman J."/>
            <person name="Pham J."/>
            <person name="Shu S."/>
            <person name="Neupane R."/>
            <person name="Cipriano M."/>
            <person name="Mancuso J."/>
            <person name="Tu H."/>
            <person name="Salamov A."/>
            <person name="Lindquist E."/>
            <person name="Shapiro H."/>
            <person name="Lucas S."/>
            <person name="Grigoriev I.V."/>
            <person name="Cande W.Z."/>
            <person name="Fulton C."/>
            <person name="Rokhsar D.S."/>
            <person name="Dawson S.C."/>
        </authorList>
    </citation>
    <scope>NUCLEOTIDE SEQUENCE [LARGE SCALE GENOMIC DNA]</scope>
    <source>
        <strain evidence="2 3">NEG-M</strain>
    </source>
</reference>
<dbReference type="KEGG" id="ngr:NAEGRDRAFT_71181"/>
<keyword evidence="1" id="KW-0812">Transmembrane</keyword>
<dbReference type="RefSeq" id="XP_002673595.1">
    <property type="nucleotide sequence ID" value="XM_002673549.1"/>
</dbReference>
<evidence type="ECO:0000313" key="3">
    <source>
        <dbReference type="Proteomes" id="UP000006671"/>
    </source>
</evidence>